<organism evidence="2 3">
    <name type="scientific">Cylicocyclus nassatus</name>
    <name type="common">Nematode worm</name>
    <dbReference type="NCBI Taxonomy" id="53992"/>
    <lineage>
        <taxon>Eukaryota</taxon>
        <taxon>Metazoa</taxon>
        <taxon>Ecdysozoa</taxon>
        <taxon>Nematoda</taxon>
        <taxon>Chromadorea</taxon>
        <taxon>Rhabditida</taxon>
        <taxon>Rhabditina</taxon>
        <taxon>Rhabditomorpha</taxon>
        <taxon>Strongyloidea</taxon>
        <taxon>Strongylidae</taxon>
        <taxon>Cylicocyclus</taxon>
    </lineage>
</organism>
<evidence type="ECO:0000256" key="1">
    <source>
        <dbReference type="SAM" id="SignalP"/>
    </source>
</evidence>
<feature type="signal peptide" evidence="1">
    <location>
        <begin position="1"/>
        <end position="16"/>
    </location>
</feature>
<gene>
    <name evidence="2" type="ORF">CYNAS_LOCUS16099</name>
</gene>
<sequence>MRVLLFCLALFVAVLAFPQELQSRFRKSHSPDANIQPFIRFRKSSYNTWLDPFPAYQ</sequence>
<comment type="caution">
    <text evidence="2">The sequence shown here is derived from an EMBL/GenBank/DDBJ whole genome shotgun (WGS) entry which is preliminary data.</text>
</comment>
<dbReference type="EMBL" id="CATQJL010000305">
    <property type="protein sequence ID" value="CAJ0604116.1"/>
    <property type="molecule type" value="Genomic_DNA"/>
</dbReference>
<keyword evidence="1" id="KW-0732">Signal</keyword>
<accession>A0AA36M9Y7</accession>
<reference evidence="2" key="1">
    <citation type="submission" date="2023-07" db="EMBL/GenBank/DDBJ databases">
        <authorList>
            <consortium name="CYATHOMIX"/>
        </authorList>
    </citation>
    <scope>NUCLEOTIDE SEQUENCE</scope>
    <source>
        <strain evidence="2">N/A</strain>
    </source>
</reference>
<proteinExistence type="predicted"/>
<evidence type="ECO:0000313" key="3">
    <source>
        <dbReference type="Proteomes" id="UP001176961"/>
    </source>
</evidence>
<name>A0AA36M9Y7_CYLNA</name>
<keyword evidence="3" id="KW-1185">Reference proteome</keyword>
<evidence type="ECO:0000313" key="2">
    <source>
        <dbReference type="EMBL" id="CAJ0604116.1"/>
    </source>
</evidence>
<feature type="chain" id="PRO_5041460974" evidence="1">
    <location>
        <begin position="17"/>
        <end position="57"/>
    </location>
</feature>
<protein>
    <submittedName>
        <fullName evidence="2">Uncharacterized protein</fullName>
    </submittedName>
</protein>
<dbReference type="AlphaFoldDB" id="A0AA36M9Y7"/>
<dbReference type="Proteomes" id="UP001176961">
    <property type="component" value="Unassembled WGS sequence"/>
</dbReference>